<comment type="similarity">
    <text evidence="1">Belongs to the peptidase S28 family.</text>
</comment>
<protein>
    <submittedName>
        <fullName evidence="7">Peptidase S28</fullName>
    </submittedName>
</protein>
<keyword evidence="4" id="KW-0378">Hydrolase</keyword>
<dbReference type="Pfam" id="PF05577">
    <property type="entry name" value="Peptidase_S28"/>
    <property type="match status" value="1"/>
</dbReference>
<dbReference type="HOGENOM" id="CLU_023630_1_0_1"/>
<keyword evidence="8" id="KW-1185">Reference proteome</keyword>
<dbReference type="RefSeq" id="XP_040675172.1">
    <property type="nucleotide sequence ID" value="XM_040826834.1"/>
</dbReference>
<dbReference type="GO" id="GO:0006508">
    <property type="term" value="P:proteolysis"/>
    <property type="evidence" value="ECO:0007669"/>
    <property type="project" value="UniProtKB-KW"/>
</dbReference>
<evidence type="ECO:0000313" key="8">
    <source>
        <dbReference type="Proteomes" id="UP000030816"/>
    </source>
</evidence>
<name>A0A0B2WE05_METAS</name>
<dbReference type="Gene3D" id="3.40.50.1820">
    <property type="entry name" value="alpha/beta hydrolase"/>
    <property type="match status" value="2"/>
</dbReference>
<organism evidence="7 8">
    <name type="scientific">Metarhizium album (strain ARSEF 1941)</name>
    <dbReference type="NCBI Taxonomy" id="1081103"/>
    <lineage>
        <taxon>Eukaryota</taxon>
        <taxon>Fungi</taxon>
        <taxon>Dikarya</taxon>
        <taxon>Ascomycota</taxon>
        <taxon>Pezizomycotina</taxon>
        <taxon>Sordariomycetes</taxon>
        <taxon>Hypocreomycetidae</taxon>
        <taxon>Hypocreales</taxon>
        <taxon>Clavicipitaceae</taxon>
        <taxon>Metarhizium</taxon>
    </lineage>
</organism>
<dbReference type="OrthoDB" id="1735038at2759"/>
<feature type="signal peptide" evidence="6">
    <location>
        <begin position="1"/>
        <end position="18"/>
    </location>
</feature>
<dbReference type="AlphaFoldDB" id="A0A0B2WE05"/>
<dbReference type="Proteomes" id="UP000030816">
    <property type="component" value="Unassembled WGS sequence"/>
</dbReference>
<sequence length="521" mass="57911">MRLSSILVHFFLAATTQAHAGAGPLVRSVEPISGTFQQLIDHKNPKLGTFSQRFWYSTEYYAGPGSPIVLRAPPESESSGDISNFTLIGKLAEILGGAAIVLEHRYWGGSSPYQNLTIANLQHLNLDNAIQDLTYFANNVKLPFDSKGSTRPTEAPWILAGCSYSGALTAWTYALAPGTFWAYYCSSAVVQAISDFSQYFEPIKKAMPQNCTTDMQSAIRYIDGVLSTGSQEDKHALKSKFGLEALTYDDDFAKALVTALQRWQGTMFFKSKTRDPQNMLYEMCDYIENVFPNKPSVMPGAEGVGLEMALDGFARWSKNEVLKSCSVSPYWKGQNTTACFEKHNKTNPMFTDISVGNAGDRQWQWLLCNEPFQWWQVSGPSETTGLISKFLTVEYQKMQCDFYFPSDGEYTNGLAAGRTAEQVNKKTGGWDMGETRRLMWVDGEYDPWISASVSAPGRPGGPLKSTDQAPVWVIPKAAHCNDMMVVNADVNADMARILGEVLAKMKTWVDEFYVEKGKTRP</sequence>
<keyword evidence="3 6" id="KW-0732">Signal</keyword>
<evidence type="ECO:0000256" key="4">
    <source>
        <dbReference type="ARBA" id="ARBA00022801"/>
    </source>
</evidence>
<keyword evidence="2" id="KW-0645">Protease</keyword>
<dbReference type="PANTHER" id="PTHR11010:SF23">
    <property type="entry name" value="SERINE PEPTIDASE"/>
    <property type="match status" value="1"/>
</dbReference>
<evidence type="ECO:0000313" key="7">
    <source>
        <dbReference type="EMBL" id="KHN94106.1"/>
    </source>
</evidence>
<accession>A0A0B2WE05</accession>
<comment type="caution">
    <text evidence="7">The sequence shown here is derived from an EMBL/GenBank/DDBJ whole genome shotgun (WGS) entry which is preliminary data.</text>
</comment>
<dbReference type="PANTHER" id="PTHR11010">
    <property type="entry name" value="PROTEASE S28 PRO-X CARBOXYPEPTIDASE-RELATED"/>
    <property type="match status" value="1"/>
</dbReference>
<evidence type="ECO:0000256" key="3">
    <source>
        <dbReference type="ARBA" id="ARBA00022729"/>
    </source>
</evidence>
<evidence type="ECO:0000256" key="6">
    <source>
        <dbReference type="SAM" id="SignalP"/>
    </source>
</evidence>
<evidence type="ECO:0000256" key="2">
    <source>
        <dbReference type="ARBA" id="ARBA00022670"/>
    </source>
</evidence>
<keyword evidence="5" id="KW-0325">Glycoprotein</keyword>
<dbReference type="SUPFAM" id="SSF53474">
    <property type="entry name" value="alpha/beta-Hydrolases"/>
    <property type="match status" value="1"/>
</dbReference>
<reference evidence="7 8" key="1">
    <citation type="journal article" date="2014" name="Proc. Natl. Acad. Sci. U.S.A.">
        <title>Trajectory and genomic determinants of fungal-pathogen speciation and host adaptation.</title>
        <authorList>
            <person name="Hu X."/>
            <person name="Xiao G."/>
            <person name="Zheng P."/>
            <person name="Shang Y."/>
            <person name="Su Y."/>
            <person name="Zhang X."/>
            <person name="Liu X."/>
            <person name="Zhan S."/>
            <person name="St Leger R.J."/>
            <person name="Wang C."/>
        </authorList>
    </citation>
    <scope>NUCLEOTIDE SEQUENCE [LARGE SCALE GENOMIC DNA]</scope>
    <source>
        <strain evidence="7 8">ARSEF 1941</strain>
    </source>
</reference>
<dbReference type="GO" id="GO:0070008">
    <property type="term" value="F:serine-type exopeptidase activity"/>
    <property type="evidence" value="ECO:0007669"/>
    <property type="project" value="InterPro"/>
</dbReference>
<proteinExistence type="inferred from homology"/>
<dbReference type="EMBL" id="AZHE01000041">
    <property type="protein sequence ID" value="KHN94106.1"/>
    <property type="molecule type" value="Genomic_DNA"/>
</dbReference>
<dbReference type="InterPro" id="IPR029058">
    <property type="entry name" value="AB_hydrolase_fold"/>
</dbReference>
<gene>
    <name evidence="7" type="ORF">MAM_08036</name>
</gene>
<dbReference type="InterPro" id="IPR008758">
    <property type="entry name" value="Peptidase_S28"/>
</dbReference>
<evidence type="ECO:0000256" key="5">
    <source>
        <dbReference type="ARBA" id="ARBA00023180"/>
    </source>
</evidence>
<dbReference type="GO" id="GO:0008239">
    <property type="term" value="F:dipeptidyl-peptidase activity"/>
    <property type="evidence" value="ECO:0007669"/>
    <property type="project" value="TreeGrafter"/>
</dbReference>
<feature type="chain" id="PRO_5002081062" evidence="6">
    <location>
        <begin position="19"/>
        <end position="521"/>
    </location>
</feature>
<evidence type="ECO:0000256" key="1">
    <source>
        <dbReference type="ARBA" id="ARBA00011079"/>
    </source>
</evidence>
<dbReference type="GeneID" id="63742491"/>